<reference evidence="11" key="1">
    <citation type="submission" date="2025-08" db="UniProtKB">
        <authorList>
            <consortium name="RefSeq"/>
        </authorList>
    </citation>
    <scope>IDENTIFICATION</scope>
</reference>
<organism evidence="10 11">
    <name type="scientific">Cephus cinctus</name>
    <name type="common">Wheat stem sawfly</name>
    <dbReference type="NCBI Taxonomy" id="211228"/>
    <lineage>
        <taxon>Eukaryota</taxon>
        <taxon>Metazoa</taxon>
        <taxon>Ecdysozoa</taxon>
        <taxon>Arthropoda</taxon>
        <taxon>Hexapoda</taxon>
        <taxon>Insecta</taxon>
        <taxon>Pterygota</taxon>
        <taxon>Neoptera</taxon>
        <taxon>Endopterygota</taxon>
        <taxon>Hymenoptera</taxon>
        <taxon>Cephoidea</taxon>
        <taxon>Cephidae</taxon>
        <taxon>Cephus</taxon>
    </lineage>
</organism>
<keyword evidence="10" id="KW-1185">Reference proteome</keyword>
<keyword evidence="5" id="KW-1133">Transmembrane helix</keyword>
<evidence type="ECO:0000313" key="10">
    <source>
        <dbReference type="Proteomes" id="UP000694920"/>
    </source>
</evidence>
<evidence type="ECO:0000256" key="5">
    <source>
        <dbReference type="ARBA" id="ARBA00022989"/>
    </source>
</evidence>
<keyword evidence="8" id="KW-0807">Transducer</keyword>
<dbReference type="GeneID" id="107273648"/>
<evidence type="ECO:0000256" key="2">
    <source>
        <dbReference type="ARBA" id="ARBA00022606"/>
    </source>
</evidence>
<keyword evidence="3" id="KW-0812">Transmembrane</keyword>
<dbReference type="Pfam" id="PF02949">
    <property type="entry name" value="7tm_6"/>
    <property type="match status" value="1"/>
</dbReference>
<sequence>MYEFLIVFVLFSHCVVGQYLYLESVNIHDAFYNCKWYDMSREDKTIIKFCIARSQQPLCLTAGQFGTFSLEMLTNVLKTSMAYLSLGQLVFGIYVPN</sequence>
<keyword evidence="2" id="KW-0716">Sensory transduction</keyword>
<evidence type="ECO:0000256" key="7">
    <source>
        <dbReference type="ARBA" id="ARBA00023170"/>
    </source>
</evidence>
<evidence type="ECO:0000256" key="1">
    <source>
        <dbReference type="ARBA" id="ARBA00004141"/>
    </source>
</evidence>
<dbReference type="KEGG" id="ccin:107273648"/>
<dbReference type="GO" id="GO:0004984">
    <property type="term" value="F:olfactory receptor activity"/>
    <property type="evidence" value="ECO:0007669"/>
    <property type="project" value="InterPro"/>
</dbReference>
<dbReference type="RefSeq" id="XP_015607549.1">
    <property type="nucleotide sequence ID" value="XM_015752063.2"/>
</dbReference>
<evidence type="ECO:0000313" key="11">
    <source>
        <dbReference type="RefSeq" id="XP_015607549.1"/>
    </source>
</evidence>
<keyword evidence="6" id="KW-0472">Membrane</keyword>
<keyword evidence="9" id="KW-0732">Signal</keyword>
<evidence type="ECO:0000256" key="4">
    <source>
        <dbReference type="ARBA" id="ARBA00022725"/>
    </source>
</evidence>
<feature type="signal peptide" evidence="9">
    <location>
        <begin position="1"/>
        <end position="17"/>
    </location>
</feature>
<keyword evidence="4" id="KW-0552">Olfaction</keyword>
<evidence type="ECO:0000256" key="9">
    <source>
        <dbReference type="SAM" id="SignalP"/>
    </source>
</evidence>
<dbReference type="PANTHER" id="PTHR21137">
    <property type="entry name" value="ODORANT RECEPTOR"/>
    <property type="match status" value="1"/>
</dbReference>
<dbReference type="Proteomes" id="UP000694920">
    <property type="component" value="Unplaced"/>
</dbReference>
<dbReference type="GO" id="GO:0005549">
    <property type="term" value="F:odorant binding"/>
    <property type="evidence" value="ECO:0007669"/>
    <property type="project" value="InterPro"/>
</dbReference>
<feature type="chain" id="PRO_5042587573" evidence="9">
    <location>
        <begin position="18"/>
        <end position="97"/>
    </location>
</feature>
<evidence type="ECO:0000256" key="6">
    <source>
        <dbReference type="ARBA" id="ARBA00023136"/>
    </source>
</evidence>
<dbReference type="AlphaFoldDB" id="A0AAJ7FTI1"/>
<evidence type="ECO:0000256" key="8">
    <source>
        <dbReference type="ARBA" id="ARBA00023224"/>
    </source>
</evidence>
<dbReference type="GO" id="GO:0007165">
    <property type="term" value="P:signal transduction"/>
    <property type="evidence" value="ECO:0007669"/>
    <property type="project" value="UniProtKB-KW"/>
</dbReference>
<keyword evidence="7 11" id="KW-0675">Receptor</keyword>
<gene>
    <name evidence="11" type="primary">LOC107273648</name>
</gene>
<name>A0AAJ7FTI1_CEPCN</name>
<comment type="subcellular location">
    <subcellularLocation>
        <location evidence="1">Membrane</location>
        <topology evidence="1">Multi-pass membrane protein</topology>
    </subcellularLocation>
</comment>
<protein>
    <submittedName>
        <fullName evidence="11">Odorant receptor 2a</fullName>
    </submittedName>
</protein>
<dbReference type="InterPro" id="IPR004117">
    <property type="entry name" value="7tm6_olfct_rcpt"/>
</dbReference>
<proteinExistence type="predicted"/>
<accession>A0AAJ7FTI1</accession>
<evidence type="ECO:0000256" key="3">
    <source>
        <dbReference type="ARBA" id="ARBA00022692"/>
    </source>
</evidence>
<dbReference type="GO" id="GO:0005886">
    <property type="term" value="C:plasma membrane"/>
    <property type="evidence" value="ECO:0007669"/>
    <property type="project" value="TreeGrafter"/>
</dbReference>